<name>A0ACB9LS68_BAUVA</name>
<reference evidence="1 2" key="1">
    <citation type="journal article" date="2022" name="DNA Res.">
        <title>Chromosomal-level genome assembly of the orchid tree Bauhinia variegata (Leguminosae; Cercidoideae) supports the allotetraploid origin hypothesis of Bauhinia.</title>
        <authorList>
            <person name="Zhong Y."/>
            <person name="Chen Y."/>
            <person name="Zheng D."/>
            <person name="Pang J."/>
            <person name="Liu Y."/>
            <person name="Luo S."/>
            <person name="Meng S."/>
            <person name="Qian L."/>
            <person name="Wei D."/>
            <person name="Dai S."/>
            <person name="Zhou R."/>
        </authorList>
    </citation>
    <scope>NUCLEOTIDE SEQUENCE [LARGE SCALE GENOMIC DNA]</scope>
    <source>
        <strain evidence="1">BV-YZ2020</strain>
    </source>
</reference>
<protein>
    <submittedName>
        <fullName evidence="1">Uncharacterized protein</fullName>
    </submittedName>
</protein>
<proteinExistence type="predicted"/>
<dbReference type="Proteomes" id="UP000828941">
    <property type="component" value="Chromosome 11"/>
</dbReference>
<sequence>MKYSDKLLESNSPTDIDSRCLLKSKDGRLHLASVIDIIFNPFVCGTFVTGDDEGPVIIWDARSRKRFSEGNVACEKIFSITFLLNHEVSPCIQFTMKSLFIYAPQSGRFGYWISICC</sequence>
<gene>
    <name evidence="1" type="ORF">L6164_027049</name>
</gene>
<accession>A0ACB9LS68</accession>
<evidence type="ECO:0000313" key="1">
    <source>
        <dbReference type="EMBL" id="KAI4314113.1"/>
    </source>
</evidence>
<organism evidence="1 2">
    <name type="scientific">Bauhinia variegata</name>
    <name type="common">Purple orchid tree</name>
    <name type="synonym">Phanera variegata</name>
    <dbReference type="NCBI Taxonomy" id="167791"/>
    <lineage>
        <taxon>Eukaryota</taxon>
        <taxon>Viridiplantae</taxon>
        <taxon>Streptophyta</taxon>
        <taxon>Embryophyta</taxon>
        <taxon>Tracheophyta</taxon>
        <taxon>Spermatophyta</taxon>
        <taxon>Magnoliopsida</taxon>
        <taxon>eudicotyledons</taxon>
        <taxon>Gunneridae</taxon>
        <taxon>Pentapetalae</taxon>
        <taxon>rosids</taxon>
        <taxon>fabids</taxon>
        <taxon>Fabales</taxon>
        <taxon>Fabaceae</taxon>
        <taxon>Cercidoideae</taxon>
        <taxon>Cercideae</taxon>
        <taxon>Bauhiniinae</taxon>
        <taxon>Bauhinia</taxon>
    </lineage>
</organism>
<comment type="caution">
    <text evidence="1">The sequence shown here is derived from an EMBL/GenBank/DDBJ whole genome shotgun (WGS) entry which is preliminary data.</text>
</comment>
<keyword evidence="2" id="KW-1185">Reference proteome</keyword>
<dbReference type="EMBL" id="CM039436">
    <property type="protein sequence ID" value="KAI4314113.1"/>
    <property type="molecule type" value="Genomic_DNA"/>
</dbReference>
<evidence type="ECO:0000313" key="2">
    <source>
        <dbReference type="Proteomes" id="UP000828941"/>
    </source>
</evidence>